<evidence type="ECO:0000313" key="6">
    <source>
        <dbReference type="Proteomes" id="UP000673691"/>
    </source>
</evidence>
<sequence>MDVLRGALSRRHVRQVSGMGKGAAVEAGRVGASWGTAASAAARAAAAAVSPVAEGRVGGGVLSGCGGALRSSSASPSSERRCFSALAGARYAREGDPQRARGMGPVRGQDPADQSLPVQTVETIVSPSGGALRLVPPHTDFPTLKPFRAALPGVAWKKSPKVIEAPNRPIYLDMQATTPTDPRVVDAMLPFMSQFFGNPHSRTHQYGWEAEKAVEEARKVSLVYQCPRHVAALINADPKEIVFTSGATESNNMSIKGVARFYSGKKNHIVTTQTEHKCVLDSCRVLQEEGFQVTYLPVNSKGIVSLDDVRAAIQPETALVSIMTVNNEIGVIQPIEQIGAICREKKVFFHTDAAQ</sequence>
<evidence type="ECO:0000256" key="2">
    <source>
        <dbReference type="ARBA" id="ARBA00006490"/>
    </source>
</evidence>
<organism evidence="5 6">
    <name type="scientific">Olpidium bornovanus</name>
    <dbReference type="NCBI Taxonomy" id="278681"/>
    <lineage>
        <taxon>Eukaryota</taxon>
        <taxon>Fungi</taxon>
        <taxon>Fungi incertae sedis</taxon>
        <taxon>Olpidiomycota</taxon>
        <taxon>Olpidiomycotina</taxon>
        <taxon>Olpidiomycetes</taxon>
        <taxon>Olpidiales</taxon>
        <taxon>Olpidiaceae</taxon>
        <taxon>Olpidium</taxon>
    </lineage>
</organism>
<evidence type="ECO:0000256" key="3">
    <source>
        <dbReference type="SAM" id="MobiDB-lite"/>
    </source>
</evidence>
<dbReference type="InterPro" id="IPR015424">
    <property type="entry name" value="PyrdxlP-dep_Trfase"/>
</dbReference>
<dbReference type="SUPFAM" id="SSF53383">
    <property type="entry name" value="PLP-dependent transferases"/>
    <property type="match status" value="1"/>
</dbReference>
<dbReference type="GO" id="GO:0005634">
    <property type="term" value="C:nucleus"/>
    <property type="evidence" value="ECO:0007669"/>
    <property type="project" value="TreeGrafter"/>
</dbReference>
<reference evidence="5 6" key="1">
    <citation type="journal article" name="Sci. Rep.">
        <title>Genome-scale phylogenetic analyses confirm Olpidium as the closest living zoosporic fungus to the non-flagellated, terrestrial fungi.</title>
        <authorList>
            <person name="Chang Y."/>
            <person name="Rochon D."/>
            <person name="Sekimoto S."/>
            <person name="Wang Y."/>
            <person name="Chovatia M."/>
            <person name="Sandor L."/>
            <person name="Salamov A."/>
            <person name="Grigoriev I.V."/>
            <person name="Stajich J.E."/>
            <person name="Spatafora J.W."/>
        </authorList>
    </citation>
    <scope>NUCLEOTIDE SEQUENCE [LARGE SCALE GENOMIC DNA]</scope>
    <source>
        <strain evidence="5">S191</strain>
    </source>
</reference>
<evidence type="ECO:0000259" key="4">
    <source>
        <dbReference type="Pfam" id="PF00266"/>
    </source>
</evidence>
<protein>
    <submittedName>
        <fullName evidence="5">Pyridoxal phosphate-dependent transferase</fullName>
    </submittedName>
</protein>
<comment type="similarity">
    <text evidence="2">Belongs to the class-V pyridoxal-phosphate-dependent aminotransferase family. NifS/IscS subfamily.</text>
</comment>
<dbReference type="OrthoDB" id="10250117at2759"/>
<keyword evidence="6" id="KW-1185">Reference proteome</keyword>
<dbReference type="EMBL" id="JAEFCI010008854">
    <property type="protein sequence ID" value="KAG5458191.1"/>
    <property type="molecule type" value="Genomic_DNA"/>
</dbReference>
<dbReference type="GO" id="GO:0005829">
    <property type="term" value="C:cytosol"/>
    <property type="evidence" value="ECO:0007669"/>
    <property type="project" value="TreeGrafter"/>
</dbReference>
<name>A0A8H7ZRS0_9FUNG</name>
<dbReference type="GO" id="GO:0016226">
    <property type="term" value="P:iron-sulfur cluster assembly"/>
    <property type="evidence" value="ECO:0007669"/>
    <property type="project" value="TreeGrafter"/>
</dbReference>
<dbReference type="InterPro" id="IPR000192">
    <property type="entry name" value="Aminotrans_V_dom"/>
</dbReference>
<keyword evidence="5" id="KW-0808">Transferase</keyword>
<evidence type="ECO:0000313" key="5">
    <source>
        <dbReference type="EMBL" id="KAG5458191.1"/>
    </source>
</evidence>
<feature type="domain" description="Aminotransferase class V" evidence="4">
    <location>
        <begin position="170"/>
        <end position="355"/>
    </location>
</feature>
<accession>A0A8H7ZRS0</accession>
<dbReference type="GO" id="GO:0031071">
    <property type="term" value="F:cysteine desulfurase activity"/>
    <property type="evidence" value="ECO:0007669"/>
    <property type="project" value="TreeGrafter"/>
</dbReference>
<evidence type="ECO:0000256" key="1">
    <source>
        <dbReference type="ARBA" id="ARBA00001933"/>
    </source>
</evidence>
<comment type="cofactor">
    <cofactor evidence="1">
        <name>pyridoxal 5'-phosphate</name>
        <dbReference type="ChEBI" id="CHEBI:597326"/>
    </cofactor>
</comment>
<dbReference type="PANTHER" id="PTHR11601:SF34">
    <property type="entry name" value="CYSTEINE DESULFURASE"/>
    <property type="match status" value="1"/>
</dbReference>
<dbReference type="AlphaFoldDB" id="A0A8H7ZRS0"/>
<proteinExistence type="inferred from homology"/>
<comment type="caution">
    <text evidence="5">The sequence shown here is derived from an EMBL/GenBank/DDBJ whole genome shotgun (WGS) entry which is preliminary data.</text>
</comment>
<dbReference type="Gene3D" id="3.90.1150.10">
    <property type="entry name" value="Aspartate Aminotransferase, domain 1"/>
    <property type="match status" value="1"/>
</dbReference>
<dbReference type="Pfam" id="PF00266">
    <property type="entry name" value="Aminotran_5"/>
    <property type="match status" value="1"/>
</dbReference>
<feature type="non-terminal residue" evidence="5">
    <location>
        <position position="355"/>
    </location>
</feature>
<dbReference type="InterPro" id="IPR015422">
    <property type="entry name" value="PyrdxlP-dep_Trfase_small"/>
</dbReference>
<feature type="region of interest" description="Disordered" evidence="3">
    <location>
        <begin position="94"/>
        <end position="115"/>
    </location>
</feature>
<dbReference type="PANTHER" id="PTHR11601">
    <property type="entry name" value="CYSTEINE DESULFURYLASE FAMILY MEMBER"/>
    <property type="match status" value="1"/>
</dbReference>
<dbReference type="Gene3D" id="3.40.640.10">
    <property type="entry name" value="Type I PLP-dependent aspartate aminotransferase-like (Major domain)"/>
    <property type="match status" value="1"/>
</dbReference>
<dbReference type="InterPro" id="IPR015421">
    <property type="entry name" value="PyrdxlP-dep_Trfase_major"/>
</dbReference>
<gene>
    <name evidence="5" type="ORF">BJ554DRAFT_1635</name>
</gene>
<dbReference type="GO" id="GO:0005739">
    <property type="term" value="C:mitochondrion"/>
    <property type="evidence" value="ECO:0007669"/>
    <property type="project" value="TreeGrafter"/>
</dbReference>
<dbReference type="Proteomes" id="UP000673691">
    <property type="component" value="Unassembled WGS sequence"/>
</dbReference>